<accession>A0A839UK56</accession>
<organism evidence="2 3">
    <name type="scientific">Simiduia aestuariiviva</name>
    <dbReference type="NCBI Taxonomy" id="1510459"/>
    <lineage>
        <taxon>Bacteria</taxon>
        <taxon>Pseudomonadati</taxon>
        <taxon>Pseudomonadota</taxon>
        <taxon>Gammaproteobacteria</taxon>
        <taxon>Cellvibrionales</taxon>
        <taxon>Cellvibrionaceae</taxon>
        <taxon>Simiduia</taxon>
    </lineage>
</organism>
<feature type="domain" description="HDOD" evidence="1">
    <location>
        <begin position="18"/>
        <end position="212"/>
    </location>
</feature>
<keyword evidence="3" id="KW-1185">Reference proteome</keyword>
<sequence>MAVKGVDAWVSKLNAVDLPVLGSVVKTLNQLTTSDDTRVNQLSDVVLKDSNLTSQLLRAANSIHFNPSGGNINTITRAIIQVGFEGVKNICISLLLVDQLLGANPRTRLLQVMAKAFHAALQAKAMLPGGTPDEREEVFIAALLFHVGELAIWSKGEAQADELDRQLSEGVEEAEACAQVLSLQFKQLTRALVKHWHLSALLDQTLAQPQPRNPTPLMVAVKLGDALSAASRYGWDTPDTAKVLKKIAEYRKVSFKVAKEDAQKVAEQAADVVSVFGAENISRLIPKAGRAPDIGVPTEPDVSVQLKVLRDLSNAVQQGTDVNTLFQIVMEGLYKGVGLPRVGVLLVVRDQLLMRYALGTQANLWREKLMVKIDEVNFFSEALCYKSSQHFDAERLKKCAHLFTPLLQDLLGGHPCVIAPIEISGRTTALFYADKTGLAISEDQQAAFGHFAMQAQQSLAAMALKKRR</sequence>
<dbReference type="RefSeq" id="WP_183907326.1">
    <property type="nucleotide sequence ID" value="NZ_JACHXZ010000001.1"/>
</dbReference>
<comment type="caution">
    <text evidence="2">The sequence shown here is derived from an EMBL/GenBank/DDBJ whole genome shotgun (WGS) entry which is preliminary data.</text>
</comment>
<evidence type="ECO:0000259" key="1">
    <source>
        <dbReference type="PROSITE" id="PS51833"/>
    </source>
</evidence>
<dbReference type="PANTHER" id="PTHR33525">
    <property type="match status" value="1"/>
</dbReference>
<dbReference type="SUPFAM" id="SSF55781">
    <property type="entry name" value="GAF domain-like"/>
    <property type="match status" value="1"/>
</dbReference>
<dbReference type="InterPro" id="IPR052340">
    <property type="entry name" value="RNase_Y/CdgJ"/>
</dbReference>
<dbReference type="Proteomes" id="UP000559987">
    <property type="component" value="Unassembled WGS sequence"/>
</dbReference>
<dbReference type="SUPFAM" id="SSF109604">
    <property type="entry name" value="HD-domain/PDEase-like"/>
    <property type="match status" value="1"/>
</dbReference>
<evidence type="ECO:0000313" key="2">
    <source>
        <dbReference type="EMBL" id="MBB3166979.1"/>
    </source>
</evidence>
<dbReference type="AlphaFoldDB" id="A0A839UK56"/>
<dbReference type="PROSITE" id="PS51833">
    <property type="entry name" value="HDOD"/>
    <property type="match status" value="1"/>
</dbReference>
<dbReference type="Gene3D" id="1.10.3210.10">
    <property type="entry name" value="Hypothetical protein af1432"/>
    <property type="match status" value="1"/>
</dbReference>
<protein>
    <submittedName>
        <fullName evidence="2">HD-like signal output (HDOD) protein</fullName>
    </submittedName>
</protein>
<dbReference type="InterPro" id="IPR013976">
    <property type="entry name" value="HDOD"/>
</dbReference>
<dbReference type="Pfam" id="PF08668">
    <property type="entry name" value="HDOD"/>
    <property type="match status" value="1"/>
</dbReference>
<gene>
    <name evidence="2" type="ORF">FHS30_000155</name>
</gene>
<dbReference type="InterPro" id="IPR029016">
    <property type="entry name" value="GAF-like_dom_sf"/>
</dbReference>
<evidence type="ECO:0000313" key="3">
    <source>
        <dbReference type="Proteomes" id="UP000559987"/>
    </source>
</evidence>
<reference evidence="2 3" key="1">
    <citation type="submission" date="2020-08" db="EMBL/GenBank/DDBJ databases">
        <title>Genomic Encyclopedia of Type Strains, Phase III (KMG-III): the genomes of soil and plant-associated and newly described type strains.</title>
        <authorList>
            <person name="Whitman W."/>
        </authorList>
    </citation>
    <scope>NUCLEOTIDE SEQUENCE [LARGE SCALE GENOMIC DNA]</scope>
    <source>
        <strain evidence="2 3">CECT 8571</strain>
    </source>
</reference>
<name>A0A839UK56_9GAMM</name>
<dbReference type="Gene3D" id="3.30.450.40">
    <property type="match status" value="1"/>
</dbReference>
<proteinExistence type="predicted"/>
<dbReference type="EMBL" id="JACHXZ010000001">
    <property type="protein sequence ID" value="MBB3166979.1"/>
    <property type="molecule type" value="Genomic_DNA"/>
</dbReference>
<dbReference type="PANTHER" id="PTHR33525:SF3">
    <property type="entry name" value="RIBONUCLEASE Y"/>
    <property type="match status" value="1"/>
</dbReference>